<sequence length="72" mass="7998">MTQNPHPPLSLPSKPPDLLFPYDFSAGVYGRQNREHDHAERKSFRTYSPQYLSSPSSAPSLQPSPSSQSALL</sequence>
<evidence type="ECO:0000313" key="2">
    <source>
        <dbReference type="EMBL" id="EXB65572.1"/>
    </source>
</evidence>
<name>W9R2N0_9ROSA</name>
<protein>
    <submittedName>
        <fullName evidence="2">Uncharacterized protein</fullName>
    </submittedName>
</protein>
<feature type="region of interest" description="Disordered" evidence="1">
    <location>
        <begin position="31"/>
        <end position="72"/>
    </location>
</feature>
<feature type="compositionally biased region" description="Basic and acidic residues" evidence="1">
    <location>
        <begin position="32"/>
        <end position="43"/>
    </location>
</feature>
<organism evidence="2 3">
    <name type="scientific">Morus notabilis</name>
    <dbReference type="NCBI Taxonomy" id="981085"/>
    <lineage>
        <taxon>Eukaryota</taxon>
        <taxon>Viridiplantae</taxon>
        <taxon>Streptophyta</taxon>
        <taxon>Embryophyta</taxon>
        <taxon>Tracheophyta</taxon>
        <taxon>Spermatophyta</taxon>
        <taxon>Magnoliopsida</taxon>
        <taxon>eudicotyledons</taxon>
        <taxon>Gunneridae</taxon>
        <taxon>Pentapetalae</taxon>
        <taxon>rosids</taxon>
        <taxon>fabids</taxon>
        <taxon>Rosales</taxon>
        <taxon>Moraceae</taxon>
        <taxon>Moreae</taxon>
        <taxon>Morus</taxon>
    </lineage>
</organism>
<dbReference type="AlphaFoldDB" id="W9R2N0"/>
<keyword evidence="3" id="KW-1185">Reference proteome</keyword>
<evidence type="ECO:0000313" key="3">
    <source>
        <dbReference type="Proteomes" id="UP000030645"/>
    </source>
</evidence>
<gene>
    <name evidence="2" type="ORF">L484_025838</name>
</gene>
<dbReference type="Proteomes" id="UP000030645">
    <property type="component" value="Unassembled WGS sequence"/>
</dbReference>
<reference evidence="3" key="1">
    <citation type="submission" date="2013-01" db="EMBL/GenBank/DDBJ databases">
        <title>Draft Genome Sequence of a Mulberry Tree, Morus notabilis C.K. Schneid.</title>
        <authorList>
            <person name="He N."/>
            <person name="Zhao S."/>
        </authorList>
    </citation>
    <scope>NUCLEOTIDE SEQUENCE</scope>
</reference>
<accession>W9R2N0</accession>
<dbReference type="EMBL" id="KE344513">
    <property type="protein sequence ID" value="EXB65572.1"/>
    <property type="molecule type" value="Genomic_DNA"/>
</dbReference>
<proteinExistence type="predicted"/>
<evidence type="ECO:0000256" key="1">
    <source>
        <dbReference type="SAM" id="MobiDB-lite"/>
    </source>
</evidence>
<feature type="compositionally biased region" description="Low complexity" evidence="1">
    <location>
        <begin position="47"/>
        <end position="72"/>
    </location>
</feature>